<dbReference type="PANTHER" id="PTHR36503:SF1">
    <property type="entry name" value="BLR2520 PROTEIN"/>
    <property type="match status" value="1"/>
</dbReference>
<dbReference type="InterPro" id="IPR037523">
    <property type="entry name" value="VOC_core"/>
</dbReference>
<dbReference type="EMBL" id="BAABFB010000014">
    <property type="protein sequence ID" value="GAA4472221.1"/>
    <property type="molecule type" value="Genomic_DNA"/>
</dbReference>
<comment type="caution">
    <text evidence="2">The sequence shown here is derived from an EMBL/GenBank/DDBJ whole genome shotgun (WGS) entry which is preliminary data.</text>
</comment>
<protein>
    <submittedName>
        <fullName evidence="2">VOC family protein</fullName>
    </submittedName>
</protein>
<gene>
    <name evidence="2" type="ORF">GCM10023094_04070</name>
</gene>
<dbReference type="InterPro" id="IPR029068">
    <property type="entry name" value="Glyas_Bleomycin-R_OHBP_Dase"/>
</dbReference>
<organism evidence="2 3">
    <name type="scientific">Rhodococcus olei</name>
    <dbReference type="NCBI Taxonomy" id="2161675"/>
    <lineage>
        <taxon>Bacteria</taxon>
        <taxon>Bacillati</taxon>
        <taxon>Actinomycetota</taxon>
        <taxon>Actinomycetes</taxon>
        <taxon>Mycobacteriales</taxon>
        <taxon>Nocardiaceae</taxon>
        <taxon>Rhodococcus</taxon>
    </lineage>
</organism>
<evidence type="ECO:0000259" key="1">
    <source>
        <dbReference type="PROSITE" id="PS51819"/>
    </source>
</evidence>
<proteinExistence type="predicted"/>
<dbReference type="Proteomes" id="UP001501183">
    <property type="component" value="Unassembled WGS sequence"/>
</dbReference>
<accession>A0ABP8NVQ4</accession>
<name>A0ABP8NVQ4_9NOCA</name>
<dbReference type="SUPFAM" id="SSF54593">
    <property type="entry name" value="Glyoxalase/Bleomycin resistance protein/Dihydroxybiphenyl dioxygenase"/>
    <property type="match status" value="1"/>
</dbReference>
<reference evidence="3" key="1">
    <citation type="journal article" date="2019" name="Int. J. Syst. Evol. Microbiol.">
        <title>The Global Catalogue of Microorganisms (GCM) 10K type strain sequencing project: providing services to taxonomists for standard genome sequencing and annotation.</title>
        <authorList>
            <consortium name="The Broad Institute Genomics Platform"/>
            <consortium name="The Broad Institute Genome Sequencing Center for Infectious Disease"/>
            <person name="Wu L."/>
            <person name="Ma J."/>
        </authorList>
    </citation>
    <scope>NUCLEOTIDE SEQUENCE [LARGE SCALE GENOMIC DNA]</scope>
    <source>
        <strain evidence="3">JCM 32206</strain>
    </source>
</reference>
<evidence type="ECO:0000313" key="3">
    <source>
        <dbReference type="Proteomes" id="UP001501183"/>
    </source>
</evidence>
<dbReference type="Gene3D" id="3.10.180.10">
    <property type="entry name" value="2,3-Dihydroxybiphenyl 1,2-Dioxygenase, domain 1"/>
    <property type="match status" value="1"/>
</dbReference>
<dbReference type="PANTHER" id="PTHR36503">
    <property type="entry name" value="BLR2520 PROTEIN"/>
    <property type="match status" value="1"/>
</dbReference>
<keyword evidence="3" id="KW-1185">Reference proteome</keyword>
<feature type="domain" description="VOC" evidence="1">
    <location>
        <begin position="24"/>
        <end position="151"/>
    </location>
</feature>
<dbReference type="Pfam" id="PF00903">
    <property type="entry name" value="Glyoxalase"/>
    <property type="match status" value="1"/>
</dbReference>
<sequence>MGRVAETDKTYAESGWFREPMHQHLNVVTLGVADVTRAHGFYVDGLGWRPTLHVPGEVLFLQVGGGVVLALWSLDEMVREAGPTAPPAGELGRAPITLGHNVASESEVDAVLAAAERAGGQVLVAGARRAWGGYSGYFVDPDGYRWEIAHNPGLVVHADGTVTFGDADTTGPGAG</sequence>
<dbReference type="PROSITE" id="PS51819">
    <property type="entry name" value="VOC"/>
    <property type="match status" value="1"/>
</dbReference>
<dbReference type="InterPro" id="IPR004360">
    <property type="entry name" value="Glyas_Fos-R_dOase_dom"/>
</dbReference>
<evidence type="ECO:0000313" key="2">
    <source>
        <dbReference type="EMBL" id="GAA4472221.1"/>
    </source>
</evidence>